<gene>
    <name evidence="1" type="ORF">K435DRAFT_854453</name>
</gene>
<accession>A0A4V4HH00</accession>
<dbReference type="AlphaFoldDB" id="A0A4V4HH00"/>
<name>A0A4V4HH00_DENBC</name>
<evidence type="ECO:0000313" key="2">
    <source>
        <dbReference type="Proteomes" id="UP000297245"/>
    </source>
</evidence>
<reference evidence="1 2" key="1">
    <citation type="journal article" date="2019" name="Nat. Ecol. Evol.">
        <title>Megaphylogeny resolves global patterns of mushroom evolution.</title>
        <authorList>
            <person name="Varga T."/>
            <person name="Krizsan K."/>
            <person name="Foldi C."/>
            <person name="Dima B."/>
            <person name="Sanchez-Garcia M."/>
            <person name="Sanchez-Ramirez S."/>
            <person name="Szollosi G.J."/>
            <person name="Szarkandi J.G."/>
            <person name="Papp V."/>
            <person name="Albert L."/>
            <person name="Andreopoulos W."/>
            <person name="Angelini C."/>
            <person name="Antonin V."/>
            <person name="Barry K.W."/>
            <person name="Bougher N.L."/>
            <person name="Buchanan P."/>
            <person name="Buyck B."/>
            <person name="Bense V."/>
            <person name="Catcheside P."/>
            <person name="Chovatia M."/>
            <person name="Cooper J."/>
            <person name="Damon W."/>
            <person name="Desjardin D."/>
            <person name="Finy P."/>
            <person name="Geml J."/>
            <person name="Haridas S."/>
            <person name="Hughes K."/>
            <person name="Justo A."/>
            <person name="Karasinski D."/>
            <person name="Kautmanova I."/>
            <person name="Kiss B."/>
            <person name="Kocsube S."/>
            <person name="Kotiranta H."/>
            <person name="LaButti K.M."/>
            <person name="Lechner B.E."/>
            <person name="Liimatainen K."/>
            <person name="Lipzen A."/>
            <person name="Lukacs Z."/>
            <person name="Mihaltcheva S."/>
            <person name="Morgado L.N."/>
            <person name="Niskanen T."/>
            <person name="Noordeloos M.E."/>
            <person name="Ohm R.A."/>
            <person name="Ortiz-Santana B."/>
            <person name="Ovrebo C."/>
            <person name="Racz N."/>
            <person name="Riley R."/>
            <person name="Savchenko A."/>
            <person name="Shiryaev A."/>
            <person name="Soop K."/>
            <person name="Spirin V."/>
            <person name="Szebenyi C."/>
            <person name="Tomsovsky M."/>
            <person name="Tulloss R.E."/>
            <person name="Uehling J."/>
            <person name="Grigoriev I.V."/>
            <person name="Vagvolgyi C."/>
            <person name="Papp T."/>
            <person name="Martin F.M."/>
            <person name="Miettinen O."/>
            <person name="Hibbett D.S."/>
            <person name="Nagy L.G."/>
        </authorList>
    </citation>
    <scope>NUCLEOTIDE SEQUENCE [LARGE SCALE GENOMIC DNA]</scope>
    <source>
        <strain evidence="1 2">CBS 962.96</strain>
    </source>
</reference>
<dbReference type="EMBL" id="ML179099">
    <property type="protein sequence ID" value="THV00796.1"/>
    <property type="molecule type" value="Genomic_DNA"/>
</dbReference>
<proteinExistence type="predicted"/>
<keyword evidence="2" id="KW-1185">Reference proteome</keyword>
<sequence length="147" mass="16029">MSVSSESRPPLSLSMYQDETQILGFVEDQLLSSCEFHDLVGNRAPLKIQSGNYPGNWILPASLGSVIRLGGCKKGRAVKIGQFLIKASWSPTGSMREFQPGSASGNGWTRVPLKQLCSTPFCISPRDVPRRLIRADTSFASAWLSQA</sequence>
<protein>
    <submittedName>
        <fullName evidence="1">Uncharacterized protein</fullName>
    </submittedName>
</protein>
<evidence type="ECO:0000313" key="1">
    <source>
        <dbReference type="EMBL" id="THV00796.1"/>
    </source>
</evidence>
<dbReference type="Proteomes" id="UP000297245">
    <property type="component" value="Unassembled WGS sequence"/>
</dbReference>
<organism evidence="1 2">
    <name type="scientific">Dendrothele bispora (strain CBS 962.96)</name>
    <dbReference type="NCBI Taxonomy" id="1314807"/>
    <lineage>
        <taxon>Eukaryota</taxon>
        <taxon>Fungi</taxon>
        <taxon>Dikarya</taxon>
        <taxon>Basidiomycota</taxon>
        <taxon>Agaricomycotina</taxon>
        <taxon>Agaricomycetes</taxon>
        <taxon>Agaricomycetidae</taxon>
        <taxon>Agaricales</taxon>
        <taxon>Agaricales incertae sedis</taxon>
        <taxon>Dendrothele</taxon>
    </lineage>
</organism>